<feature type="transmembrane region" description="Helical" evidence="1">
    <location>
        <begin position="12"/>
        <end position="33"/>
    </location>
</feature>
<accession>A0A6C0B111</accession>
<organism evidence="2">
    <name type="scientific">viral metagenome</name>
    <dbReference type="NCBI Taxonomy" id="1070528"/>
    <lineage>
        <taxon>unclassified sequences</taxon>
        <taxon>metagenomes</taxon>
        <taxon>organismal metagenomes</taxon>
    </lineage>
</organism>
<feature type="transmembrane region" description="Helical" evidence="1">
    <location>
        <begin position="45"/>
        <end position="62"/>
    </location>
</feature>
<evidence type="ECO:0000256" key="1">
    <source>
        <dbReference type="SAM" id="Phobius"/>
    </source>
</evidence>
<evidence type="ECO:0000313" key="2">
    <source>
        <dbReference type="EMBL" id="QHS85209.1"/>
    </source>
</evidence>
<dbReference type="EMBL" id="MN739042">
    <property type="protein sequence ID" value="QHS85209.1"/>
    <property type="molecule type" value="Genomic_DNA"/>
</dbReference>
<reference evidence="2" key="1">
    <citation type="journal article" date="2020" name="Nature">
        <title>Giant virus diversity and host interactions through global metagenomics.</title>
        <authorList>
            <person name="Schulz F."/>
            <person name="Roux S."/>
            <person name="Paez-Espino D."/>
            <person name="Jungbluth S."/>
            <person name="Walsh D.A."/>
            <person name="Denef V.J."/>
            <person name="McMahon K.D."/>
            <person name="Konstantinidis K.T."/>
            <person name="Eloe-Fadrosh E.A."/>
            <person name="Kyrpides N.C."/>
            <person name="Woyke T."/>
        </authorList>
    </citation>
    <scope>NUCLEOTIDE SEQUENCE</scope>
    <source>
        <strain evidence="2">GVMAG-M-3300009182-78</strain>
    </source>
</reference>
<keyword evidence="1" id="KW-0472">Membrane</keyword>
<keyword evidence="1" id="KW-0812">Transmembrane</keyword>
<dbReference type="AlphaFoldDB" id="A0A6C0B111"/>
<protein>
    <submittedName>
        <fullName evidence="2">Uncharacterized protein</fullName>
    </submittedName>
</protein>
<sequence length="107" mass="12571">MISTSIHQLQDFVFNLFIFLNYFLYGLFSIGLAANAPQYLDSLDYYVKIYISIFLLWRFNPFRSIQFTNLDRKIVFSSGLFLFSTTVINQILISYLTNIKQSIKSLL</sequence>
<feature type="transmembrane region" description="Helical" evidence="1">
    <location>
        <begin position="74"/>
        <end position="97"/>
    </location>
</feature>
<name>A0A6C0B111_9ZZZZ</name>
<keyword evidence="1" id="KW-1133">Transmembrane helix</keyword>
<proteinExistence type="predicted"/>